<dbReference type="HAMAP" id="MF_00022">
    <property type="entry name" value="Glu_tRNA_synth_type1"/>
    <property type="match status" value="1"/>
</dbReference>
<dbReference type="InterPro" id="IPR000924">
    <property type="entry name" value="Glu/Gln-tRNA-synth"/>
</dbReference>
<protein>
    <recommendedName>
        <fullName evidence="11">Nondiscriminating glutamyl-tRNA synthetase EARS2, mitochondrial</fullName>
        <ecNumber evidence="3">6.1.1.17</ecNumber>
        <ecNumber evidence="10">6.1.1.24</ecNumber>
    </recommendedName>
    <alternativeName>
        <fullName evidence="13">Glutamate--tRNA(Gln) ligase EARS2, mitochondrial</fullName>
    </alternativeName>
    <alternativeName>
        <fullName evidence="9">Glutamyl-tRNA synthetase</fullName>
    </alternativeName>
    <alternativeName>
        <fullName evidence="12">Mitochondrial glutamyl-tRNA synthetase</fullName>
    </alternativeName>
</protein>
<keyword evidence="5 17" id="KW-0547">Nucleotide-binding</keyword>
<comment type="catalytic activity">
    <reaction evidence="14">
        <text>tRNA(Glu) + L-glutamate + ATP = L-glutamyl-tRNA(Glu) + AMP + diphosphate</text>
        <dbReference type="Rhea" id="RHEA:23540"/>
        <dbReference type="Rhea" id="RHEA-COMP:9663"/>
        <dbReference type="Rhea" id="RHEA-COMP:9680"/>
        <dbReference type="ChEBI" id="CHEBI:29985"/>
        <dbReference type="ChEBI" id="CHEBI:30616"/>
        <dbReference type="ChEBI" id="CHEBI:33019"/>
        <dbReference type="ChEBI" id="CHEBI:78442"/>
        <dbReference type="ChEBI" id="CHEBI:78520"/>
        <dbReference type="ChEBI" id="CHEBI:456215"/>
        <dbReference type="EC" id="6.1.1.17"/>
    </reaction>
    <physiologicalReaction direction="left-to-right" evidence="14">
        <dbReference type="Rhea" id="RHEA:23541"/>
    </physiologicalReaction>
</comment>
<dbReference type="GO" id="GO:0000049">
    <property type="term" value="F:tRNA binding"/>
    <property type="evidence" value="ECO:0007669"/>
    <property type="project" value="InterPro"/>
</dbReference>
<keyword evidence="20" id="KW-1185">Reference proteome</keyword>
<evidence type="ECO:0000313" key="21">
    <source>
        <dbReference type="WBParaSite" id="HPLM_0000451501-mRNA-1"/>
    </source>
</evidence>
<evidence type="ECO:0000256" key="15">
    <source>
        <dbReference type="ARBA" id="ARBA00047479"/>
    </source>
</evidence>
<evidence type="ECO:0000256" key="16">
    <source>
        <dbReference type="ARBA" id="ARBA00047689"/>
    </source>
</evidence>
<keyword evidence="7 17" id="KW-0648">Protein biosynthesis</keyword>
<dbReference type="OMA" id="EGDFILM"/>
<comment type="similarity">
    <text evidence="2">Belongs to the class-I aminoacyl-tRNA synthetase family. Glutamate--tRNA ligase type 1 subfamily.</text>
</comment>
<evidence type="ECO:0000256" key="5">
    <source>
        <dbReference type="ARBA" id="ARBA00022741"/>
    </source>
</evidence>
<dbReference type="GO" id="GO:0006424">
    <property type="term" value="P:glutamyl-tRNA aminoacylation"/>
    <property type="evidence" value="ECO:0007669"/>
    <property type="project" value="InterPro"/>
</dbReference>
<evidence type="ECO:0000256" key="10">
    <source>
        <dbReference type="ARBA" id="ARBA00044054"/>
    </source>
</evidence>
<dbReference type="GO" id="GO:0008270">
    <property type="term" value="F:zinc ion binding"/>
    <property type="evidence" value="ECO:0007669"/>
    <property type="project" value="InterPro"/>
</dbReference>
<dbReference type="InterPro" id="IPR008925">
    <property type="entry name" value="aa_tRNA-synth_I_cd-bd_sf"/>
</dbReference>
<dbReference type="GO" id="GO:0005739">
    <property type="term" value="C:mitochondrion"/>
    <property type="evidence" value="ECO:0007669"/>
    <property type="project" value="UniProtKB-SubCell"/>
</dbReference>
<dbReference type="EC" id="6.1.1.24" evidence="10"/>
<dbReference type="PANTHER" id="PTHR43311:SF2">
    <property type="entry name" value="GLUTAMATE--TRNA LIGASE, MITOCHONDRIAL-RELATED"/>
    <property type="match status" value="1"/>
</dbReference>
<dbReference type="InterPro" id="IPR049940">
    <property type="entry name" value="GluQ/Sye"/>
</dbReference>
<dbReference type="InterPro" id="IPR033910">
    <property type="entry name" value="GluRS_core"/>
</dbReference>
<evidence type="ECO:0000256" key="6">
    <source>
        <dbReference type="ARBA" id="ARBA00022840"/>
    </source>
</evidence>
<dbReference type="InterPro" id="IPR014729">
    <property type="entry name" value="Rossmann-like_a/b/a_fold"/>
</dbReference>
<dbReference type="Proteomes" id="UP000268014">
    <property type="component" value="Unassembled WGS sequence"/>
</dbReference>
<dbReference type="Pfam" id="PF00749">
    <property type="entry name" value="tRNA-synt_1c"/>
    <property type="match status" value="1"/>
</dbReference>
<proteinExistence type="inferred from homology"/>
<feature type="domain" description="Glutamyl/glutaminyl-tRNA synthetase class Ib catalytic" evidence="18">
    <location>
        <begin position="16"/>
        <end position="333"/>
    </location>
</feature>
<evidence type="ECO:0000256" key="17">
    <source>
        <dbReference type="RuleBase" id="RU363037"/>
    </source>
</evidence>
<dbReference type="InterPro" id="IPR020058">
    <property type="entry name" value="Glu/Gln-tRNA-synth_Ib_cat-dom"/>
</dbReference>
<organism evidence="21">
    <name type="scientific">Haemonchus placei</name>
    <name type="common">Barber's pole worm</name>
    <dbReference type="NCBI Taxonomy" id="6290"/>
    <lineage>
        <taxon>Eukaryota</taxon>
        <taxon>Metazoa</taxon>
        <taxon>Ecdysozoa</taxon>
        <taxon>Nematoda</taxon>
        <taxon>Chromadorea</taxon>
        <taxon>Rhabditida</taxon>
        <taxon>Rhabditina</taxon>
        <taxon>Rhabditomorpha</taxon>
        <taxon>Strongyloidea</taxon>
        <taxon>Trichostrongylidae</taxon>
        <taxon>Haemonchus</taxon>
    </lineage>
</organism>
<evidence type="ECO:0000256" key="13">
    <source>
        <dbReference type="ARBA" id="ARBA00044313"/>
    </source>
</evidence>
<evidence type="ECO:0000256" key="3">
    <source>
        <dbReference type="ARBA" id="ARBA00012835"/>
    </source>
</evidence>
<evidence type="ECO:0000256" key="9">
    <source>
        <dbReference type="ARBA" id="ARBA00030865"/>
    </source>
</evidence>
<sequence>MVALPWRRWLNSVGGEVRVRFAPSPTGHLHLGSLRTALYNFLFARHHKGSFILRIEDTDRARIVPGSVSSIERILDHYGLHYDEGPRKGGNYGPYQQSERLPLYKDAVNQLIDSGHAYRCFCSEDRLALLRKDAARRGETPKYDRRCRTIEEGESRARVDAGEPFVVRLKLDKQDVSFEDEIFGPVDQCIDESDMVLLKSDGFPTYHLANIVDDRAMHISHVIRGMEWLSSTGKHVLLYKAFGWPAPKWLHLSLITRDGKKKLSKRDKDAFVDYYEQELGALPSAVLNLLIRNGSGIRDFNTAHLYSLDEMIANFDEHCIGKRNLQLDREALDRYGRMAFQMSDFETDLLPAIVRLIKRDLSHVQVPDVDHLRKVVDFLKANEESFAFLSSLTKGDFQWLLMKPTSAERVLTVFDRETALEFLTYLQDCESLDLDGLKRSAEHHGWRYTKLLALIRVSLIDSTKGPPIKELVSFFGVEECRKRFSDLIDFIHSYSASSVMNE</sequence>
<evidence type="ECO:0000256" key="14">
    <source>
        <dbReference type="ARBA" id="ARBA00047366"/>
    </source>
</evidence>
<evidence type="ECO:0000313" key="19">
    <source>
        <dbReference type="EMBL" id="VDO23391.1"/>
    </source>
</evidence>
<dbReference type="GO" id="GO:0005524">
    <property type="term" value="F:ATP binding"/>
    <property type="evidence" value="ECO:0007669"/>
    <property type="project" value="UniProtKB-KW"/>
</dbReference>
<keyword evidence="6 17" id="KW-0067">ATP-binding</keyword>
<evidence type="ECO:0000256" key="1">
    <source>
        <dbReference type="ARBA" id="ARBA00004173"/>
    </source>
</evidence>
<reference evidence="21" key="1">
    <citation type="submission" date="2017-02" db="UniProtKB">
        <authorList>
            <consortium name="WormBaseParasite"/>
        </authorList>
    </citation>
    <scope>IDENTIFICATION</scope>
</reference>
<dbReference type="SUPFAM" id="SSF52374">
    <property type="entry name" value="Nucleotidylyl transferase"/>
    <property type="match status" value="1"/>
</dbReference>
<keyword evidence="4 17" id="KW-0436">Ligase</keyword>
<comment type="catalytic activity">
    <reaction evidence="16">
        <text>tRNA(Gln) + L-glutamate + ATP = L-glutamyl-tRNA(Gln) + AMP + diphosphate</text>
        <dbReference type="Rhea" id="RHEA:64612"/>
        <dbReference type="Rhea" id="RHEA-COMP:9662"/>
        <dbReference type="Rhea" id="RHEA-COMP:9684"/>
        <dbReference type="ChEBI" id="CHEBI:29985"/>
        <dbReference type="ChEBI" id="CHEBI:30616"/>
        <dbReference type="ChEBI" id="CHEBI:33019"/>
        <dbReference type="ChEBI" id="CHEBI:78442"/>
        <dbReference type="ChEBI" id="CHEBI:78520"/>
        <dbReference type="ChEBI" id="CHEBI:456215"/>
    </reaction>
    <physiologicalReaction direction="left-to-right" evidence="16">
        <dbReference type="Rhea" id="RHEA:64613"/>
    </physiologicalReaction>
</comment>
<dbReference type="WBParaSite" id="HPLM_0000451501-mRNA-1">
    <property type="protein sequence ID" value="HPLM_0000451501-mRNA-1"/>
    <property type="gene ID" value="HPLM_0000451501"/>
</dbReference>
<evidence type="ECO:0000256" key="8">
    <source>
        <dbReference type="ARBA" id="ARBA00023146"/>
    </source>
</evidence>
<evidence type="ECO:0000256" key="2">
    <source>
        <dbReference type="ARBA" id="ARBA00007894"/>
    </source>
</evidence>
<reference evidence="19 20" key="2">
    <citation type="submission" date="2018-11" db="EMBL/GenBank/DDBJ databases">
        <authorList>
            <consortium name="Pathogen Informatics"/>
        </authorList>
    </citation>
    <scope>NUCLEOTIDE SEQUENCE [LARGE SCALE GENOMIC DNA]</scope>
    <source>
        <strain evidence="19 20">MHpl1</strain>
    </source>
</reference>
<evidence type="ECO:0000256" key="12">
    <source>
        <dbReference type="ARBA" id="ARBA00044251"/>
    </source>
</evidence>
<name>A0A0N4W3U7_HAEPC</name>
<evidence type="ECO:0000256" key="7">
    <source>
        <dbReference type="ARBA" id="ARBA00022917"/>
    </source>
</evidence>
<dbReference type="NCBIfam" id="TIGR00464">
    <property type="entry name" value="gltX_bact"/>
    <property type="match status" value="1"/>
</dbReference>
<dbReference type="EC" id="6.1.1.17" evidence="3"/>
<accession>A0A0N4W3U7</accession>
<dbReference type="GO" id="GO:0004818">
    <property type="term" value="F:glutamate-tRNA ligase activity"/>
    <property type="evidence" value="ECO:0007669"/>
    <property type="project" value="UniProtKB-EC"/>
</dbReference>
<gene>
    <name evidence="19" type="ORF">HPLM_LOCUS4507</name>
</gene>
<evidence type="ECO:0000256" key="4">
    <source>
        <dbReference type="ARBA" id="ARBA00022598"/>
    </source>
</evidence>
<dbReference type="CDD" id="cd00808">
    <property type="entry name" value="GluRS_core"/>
    <property type="match status" value="1"/>
</dbReference>
<dbReference type="STRING" id="6290.A0A0N4W3U7"/>
<dbReference type="PRINTS" id="PR00987">
    <property type="entry name" value="TRNASYNTHGLU"/>
</dbReference>
<keyword evidence="8 17" id="KW-0030">Aminoacyl-tRNA synthetase</keyword>
<dbReference type="InterPro" id="IPR004527">
    <property type="entry name" value="Glu-tRNA-ligase_bac/mito"/>
</dbReference>
<dbReference type="FunFam" id="3.40.50.620:FF:000045">
    <property type="entry name" value="Glutamate--tRNA ligase, mitochondrial"/>
    <property type="match status" value="1"/>
</dbReference>
<dbReference type="InterPro" id="IPR020751">
    <property type="entry name" value="aa-tRNA-synth_I_codon-bd_sub2"/>
</dbReference>
<dbReference type="EMBL" id="UZAF01016219">
    <property type="protein sequence ID" value="VDO23391.1"/>
    <property type="molecule type" value="Genomic_DNA"/>
</dbReference>
<dbReference type="PANTHER" id="PTHR43311">
    <property type="entry name" value="GLUTAMATE--TRNA LIGASE"/>
    <property type="match status" value="1"/>
</dbReference>
<evidence type="ECO:0000259" key="18">
    <source>
        <dbReference type="Pfam" id="PF00749"/>
    </source>
</evidence>
<dbReference type="Gene3D" id="3.40.50.620">
    <property type="entry name" value="HUPs"/>
    <property type="match status" value="1"/>
</dbReference>
<dbReference type="AlphaFoldDB" id="A0A0N4W3U7"/>
<comment type="subcellular location">
    <subcellularLocation>
        <location evidence="1">Mitochondrion</location>
    </subcellularLocation>
</comment>
<comment type="catalytic activity">
    <reaction evidence="15">
        <text>tRNA(Glx) + L-glutamate + ATP = L-glutamyl-tRNA(Glx) + AMP + diphosphate</text>
        <dbReference type="Rhea" id="RHEA:18397"/>
        <dbReference type="Rhea" id="RHEA-COMP:9713"/>
        <dbReference type="Rhea" id="RHEA-COMP:9716"/>
        <dbReference type="ChEBI" id="CHEBI:29985"/>
        <dbReference type="ChEBI" id="CHEBI:30616"/>
        <dbReference type="ChEBI" id="CHEBI:33019"/>
        <dbReference type="ChEBI" id="CHEBI:78442"/>
        <dbReference type="ChEBI" id="CHEBI:78520"/>
        <dbReference type="ChEBI" id="CHEBI:456215"/>
        <dbReference type="EC" id="6.1.1.24"/>
    </reaction>
    <physiologicalReaction direction="left-to-right" evidence="15">
        <dbReference type="Rhea" id="RHEA:18398"/>
    </physiologicalReaction>
</comment>
<dbReference type="GO" id="GO:0050561">
    <property type="term" value="F:glutamate-tRNA(Gln) ligase activity"/>
    <property type="evidence" value="ECO:0007669"/>
    <property type="project" value="UniProtKB-EC"/>
</dbReference>
<dbReference type="Gene3D" id="1.10.10.350">
    <property type="match status" value="1"/>
</dbReference>
<dbReference type="SUPFAM" id="SSF48163">
    <property type="entry name" value="An anticodon-binding domain of class I aminoacyl-tRNA synthetases"/>
    <property type="match status" value="1"/>
</dbReference>
<evidence type="ECO:0000256" key="11">
    <source>
        <dbReference type="ARBA" id="ARBA00044142"/>
    </source>
</evidence>
<evidence type="ECO:0000313" key="20">
    <source>
        <dbReference type="Proteomes" id="UP000268014"/>
    </source>
</evidence>
<dbReference type="OrthoDB" id="428822at2759"/>